<proteinExistence type="predicted"/>
<dbReference type="SUPFAM" id="SSF158682">
    <property type="entry name" value="TerB-like"/>
    <property type="match status" value="1"/>
</dbReference>
<sequence>MFGKMLEKLSGGFSRLSGRTDLLEGIAAAAALVAAADGDIEDEEVVAVLAALENHPVLSKSFKSSEIERIADTMLKRAKAGAAGRLGLMREIEEAKARSSVEDLEMLLVIAIDVSNSDGEMEPQEKVVLGKIAKTLNLNLSTYLDL</sequence>
<evidence type="ECO:0000259" key="1">
    <source>
        <dbReference type="Pfam" id="PF05099"/>
    </source>
</evidence>
<evidence type="ECO:0000313" key="2">
    <source>
        <dbReference type="EMBL" id="MDQ2066717.1"/>
    </source>
</evidence>
<dbReference type="InterPro" id="IPR007791">
    <property type="entry name" value="DjlA_N"/>
</dbReference>
<name>A0ABU0VY76_9RHOB</name>
<feature type="domain" description="Co-chaperone DjlA N-terminal" evidence="1">
    <location>
        <begin position="26"/>
        <end position="140"/>
    </location>
</feature>
<dbReference type="CDD" id="cd07176">
    <property type="entry name" value="terB"/>
    <property type="match status" value="1"/>
</dbReference>
<accession>A0ABU0VY76</accession>
<gene>
    <name evidence="2" type="ORF">Q9295_10040</name>
</gene>
<protein>
    <submittedName>
        <fullName evidence="2">TerB family tellurite resistance protein</fullName>
    </submittedName>
</protein>
<dbReference type="RefSeq" id="WP_306680426.1">
    <property type="nucleotide sequence ID" value="NZ_JAVDBT010000008.1"/>
</dbReference>
<organism evidence="2 3">
    <name type="scientific">Pseudogemmobacter lacusdianii</name>
    <dbReference type="NCBI Taxonomy" id="3069608"/>
    <lineage>
        <taxon>Bacteria</taxon>
        <taxon>Pseudomonadati</taxon>
        <taxon>Pseudomonadota</taxon>
        <taxon>Alphaproteobacteria</taxon>
        <taxon>Rhodobacterales</taxon>
        <taxon>Paracoccaceae</taxon>
        <taxon>Pseudogemmobacter</taxon>
    </lineage>
</organism>
<dbReference type="Pfam" id="PF05099">
    <property type="entry name" value="TerB"/>
    <property type="match status" value="1"/>
</dbReference>
<evidence type="ECO:0000313" key="3">
    <source>
        <dbReference type="Proteomes" id="UP001239680"/>
    </source>
</evidence>
<dbReference type="InterPro" id="IPR029024">
    <property type="entry name" value="TerB-like"/>
</dbReference>
<keyword evidence="3" id="KW-1185">Reference proteome</keyword>
<dbReference type="Gene3D" id="1.10.3680.10">
    <property type="entry name" value="TerB-like"/>
    <property type="match status" value="1"/>
</dbReference>
<reference evidence="2 3" key="1">
    <citation type="submission" date="2023-08" db="EMBL/GenBank/DDBJ databases">
        <title>Characterization of two Paracoccaceae strains isolated from Phycosphere and proposal of Xinfangfangia lacusdiani sp. nov.</title>
        <authorList>
            <person name="Deng Y."/>
            <person name="Zhang Y.Q."/>
        </authorList>
    </citation>
    <scope>NUCLEOTIDE SEQUENCE [LARGE SCALE GENOMIC DNA]</scope>
    <source>
        <strain evidence="2 3">CPCC 101601</strain>
    </source>
</reference>
<dbReference type="EMBL" id="JAVDBT010000008">
    <property type="protein sequence ID" value="MDQ2066717.1"/>
    <property type="molecule type" value="Genomic_DNA"/>
</dbReference>
<dbReference type="Proteomes" id="UP001239680">
    <property type="component" value="Unassembled WGS sequence"/>
</dbReference>
<comment type="caution">
    <text evidence="2">The sequence shown here is derived from an EMBL/GenBank/DDBJ whole genome shotgun (WGS) entry which is preliminary data.</text>
</comment>